<evidence type="ECO:0000313" key="18">
    <source>
        <dbReference type="Proteomes" id="UP000509327"/>
    </source>
</evidence>
<dbReference type="SUPFAM" id="SSF55874">
    <property type="entry name" value="ATPase domain of HSP90 chaperone/DNA topoisomerase II/histidine kinase"/>
    <property type="match status" value="1"/>
</dbReference>
<dbReference type="InterPro" id="IPR003660">
    <property type="entry name" value="HAMP_dom"/>
</dbReference>
<dbReference type="PROSITE" id="PS50885">
    <property type="entry name" value="HAMP"/>
    <property type="match status" value="1"/>
</dbReference>
<dbReference type="SMART" id="SM00387">
    <property type="entry name" value="HATPase_c"/>
    <property type="match status" value="1"/>
</dbReference>
<proteinExistence type="predicted"/>
<evidence type="ECO:0000256" key="9">
    <source>
        <dbReference type="ARBA" id="ARBA00022777"/>
    </source>
</evidence>
<dbReference type="SMART" id="SM00388">
    <property type="entry name" value="HisKA"/>
    <property type="match status" value="1"/>
</dbReference>
<dbReference type="PRINTS" id="PR00344">
    <property type="entry name" value="BCTRLSENSOR"/>
</dbReference>
<keyword evidence="8" id="KW-0547">Nucleotide-binding</keyword>
<keyword evidence="18" id="KW-1185">Reference proteome</keyword>
<evidence type="ECO:0000256" key="14">
    <source>
        <dbReference type="SAM" id="Phobius"/>
    </source>
</evidence>
<dbReference type="Gene3D" id="3.30.565.10">
    <property type="entry name" value="Histidine kinase-like ATPase, C-terminal domain"/>
    <property type="match status" value="1"/>
</dbReference>
<dbReference type="Pfam" id="PF00512">
    <property type="entry name" value="HisKA"/>
    <property type="match status" value="1"/>
</dbReference>
<evidence type="ECO:0000256" key="3">
    <source>
        <dbReference type="ARBA" id="ARBA00012438"/>
    </source>
</evidence>
<keyword evidence="13 14" id="KW-0472">Membrane</keyword>
<dbReference type="CDD" id="cd00082">
    <property type="entry name" value="HisKA"/>
    <property type="match status" value="1"/>
</dbReference>
<keyword evidence="12" id="KW-0902">Two-component regulatory system</keyword>
<name>A0ABX6QCI9_PAEBA</name>
<feature type="transmembrane region" description="Helical" evidence="14">
    <location>
        <begin position="12"/>
        <end position="35"/>
    </location>
</feature>
<dbReference type="Proteomes" id="UP000509327">
    <property type="component" value="Chromosome"/>
</dbReference>
<accession>A0ABX6QCI9</accession>
<dbReference type="SMART" id="SM00304">
    <property type="entry name" value="HAMP"/>
    <property type="match status" value="1"/>
</dbReference>
<reference evidence="17 18" key="1">
    <citation type="submission" date="2020-06" db="EMBL/GenBank/DDBJ databases">
        <title>Complete genome of Paenibacillus barcinonensis KACC11450.</title>
        <authorList>
            <person name="Kim M."/>
            <person name="Park Y.-J."/>
            <person name="Shin J.-H."/>
        </authorList>
    </citation>
    <scope>NUCLEOTIDE SEQUENCE [LARGE SCALE GENOMIC DNA]</scope>
    <source>
        <strain evidence="17 18">KACC11450</strain>
    </source>
</reference>
<keyword evidence="6" id="KW-0808">Transferase</keyword>
<dbReference type="InterPro" id="IPR050428">
    <property type="entry name" value="TCS_sensor_his_kinase"/>
</dbReference>
<dbReference type="InterPro" id="IPR004358">
    <property type="entry name" value="Sig_transdc_His_kin-like_C"/>
</dbReference>
<keyword evidence="7 14" id="KW-0812">Transmembrane</keyword>
<dbReference type="SUPFAM" id="SSF47384">
    <property type="entry name" value="Homodimeric domain of signal transducing histidine kinase"/>
    <property type="match status" value="1"/>
</dbReference>
<dbReference type="InterPro" id="IPR003661">
    <property type="entry name" value="HisK_dim/P_dom"/>
</dbReference>
<dbReference type="PROSITE" id="PS50109">
    <property type="entry name" value="HIS_KIN"/>
    <property type="match status" value="1"/>
</dbReference>
<feature type="transmembrane region" description="Helical" evidence="14">
    <location>
        <begin position="171"/>
        <end position="192"/>
    </location>
</feature>
<evidence type="ECO:0000256" key="10">
    <source>
        <dbReference type="ARBA" id="ARBA00022840"/>
    </source>
</evidence>
<evidence type="ECO:0000256" key="4">
    <source>
        <dbReference type="ARBA" id="ARBA00022475"/>
    </source>
</evidence>
<dbReference type="EMBL" id="CP054614">
    <property type="protein sequence ID" value="QKS59926.1"/>
    <property type="molecule type" value="Genomic_DNA"/>
</dbReference>
<gene>
    <name evidence="17" type="ORF">HUB98_01830</name>
</gene>
<protein>
    <recommendedName>
        <fullName evidence="3">histidine kinase</fullName>
        <ecNumber evidence="3">2.7.13.3</ecNumber>
    </recommendedName>
</protein>
<evidence type="ECO:0000259" key="16">
    <source>
        <dbReference type="PROSITE" id="PS50885"/>
    </source>
</evidence>
<dbReference type="PANTHER" id="PTHR45436">
    <property type="entry name" value="SENSOR HISTIDINE KINASE YKOH"/>
    <property type="match status" value="1"/>
</dbReference>
<evidence type="ECO:0000256" key="11">
    <source>
        <dbReference type="ARBA" id="ARBA00022989"/>
    </source>
</evidence>
<dbReference type="InterPro" id="IPR036890">
    <property type="entry name" value="HATPase_C_sf"/>
</dbReference>
<evidence type="ECO:0000256" key="12">
    <source>
        <dbReference type="ARBA" id="ARBA00023012"/>
    </source>
</evidence>
<evidence type="ECO:0000256" key="13">
    <source>
        <dbReference type="ARBA" id="ARBA00023136"/>
    </source>
</evidence>
<keyword evidence="11 14" id="KW-1133">Transmembrane helix</keyword>
<comment type="subcellular location">
    <subcellularLocation>
        <location evidence="2">Cell membrane</location>
        <topology evidence="2">Multi-pass membrane protein</topology>
    </subcellularLocation>
</comment>
<feature type="domain" description="HAMP" evidence="16">
    <location>
        <begin position="193"/>
        <end position="244"/>
    </location>
</feature>
<dbReference type="EC" id="2.7.13.3" evidence="3"/>
<evidence type="ECO:0000256" key="5">
    <source>
        <dbReference type="ARBA" id="ARBA00022553"/>
    </source>
</evidence>
<feature type="domain" description="Histidine kinase" evidence="15">
    <location>
        <begin position="252"/>
        <end position="477"/>
    </location>
</feature>
<evidence type="ECO:0000259" key="15">
    <source>
        <dbReference type="PROSITE" id="PS50109"/>
    </source>
</evidence>
<dbReference type="Pfam" id="PF02518">
    <property type="entry name" value="HATPase_c"/>
    <property type="match status" value="1"/>
</dbReference>
<keyword evidence="9 17" id="KW-0418">Kinase</keyword>
<evidence type="ECO:0000313" key="17">
    <source>
        <dbReference type="EMBL" id="QKS59926.1"/>
    </source>
</evidence>
<keyword evidence="10" id="KW-0067">ATP-binding</keyword>
<evidence type="ECO:0000256" key="2">
    <source>
        <dbReference type="ARBA" id="ARBA00004651"/>
    </source>
</evidence>
<evidence type="ECO:0000256" key="7">
    <source>
        <dbReference type="ARBA" id="ARBA00022692"/>
    </source>
</evidence>
<comment type="catalytic activity">
    <reaction evidence="1">
        <text>ATP + protein L-histidine = ADP + protein N-phospho-L-histidine.</text>
        <dbReference type="EC" id="2.7.13.3"/>
    </reaction>
</comment>
<dbReference type="InterPro" id="IPR003594">
    <property type="entry name" value="HATPase_dom"/>
</dbReference>
<evidence type="ECO:0000256" key="6">
    <source>
        <dbReference type="ARBA" id="ARBA00022679"/>
    </source>
</evidence>
<dbReference type="Gene3D" id="6.10.340.10">
    <property type="match status" value="1"/>
</dbReference>
<dbReference type="InterPro" id="IPR036097">
    <property type="entry name" value="HisK_dim/P_sf"/>
</dbReference>
<dbReference type="Pfam" id="PF00672">
    <property type="entry name" value="HAMP"/>
    <property type="match status" value="1"/>
</dbReference>
<sequence>MKYATRLVLNYLFFSVLSFGIIIFAINKAIDYYSFITIEKRMIEKADLSEMSLREVLAQHRSSTDAQQTKQIARLALEKLKASGKEVRIYDSGKQLLGLAVDGIIINDGKPLIFEKNIEKALNGSYAYTVTEDHLLYFATPIQDQYYQNAYVYEFVEDVSYFYVMMDQIRYILFAGAGGFIVLITLSSLWIARNTTKPIKVLLGATQSFSRQEFRRVHLKRNDELGMLADGLDQMGQQLDNYIQYQKQFVSNVSHELKTPLAAIRGFSQYLYEGENENKELHKIYAHLLQESDRLTRLINELLLLSRFDKNSSGELEVEKTEITELVVQVASHMAAKAKEKNIQISIMEAEEQEKPVRGNRSEVCANVNSTLMSHAIANLVDNAIKYSDHHSQIVIETERTPSEVVIRVRDQGIGIAGDELERVQERFYRAKNANTANGSGLGLSICKEIVERFNGYIDVESQLGKGTTITIVLPQA</sequence>
<keyword evidence="5" id="KW-0597">Phosphoprotein</keyword>
<dbReference type="InterPro" id="IPR005467">
    <property type="entry name" value="His_kinase_dom"/>
</dbReference>
<organism evidence="17 18">
    <name type="scientific">Paenibacillus barcinonensis</name>
    <dbReference type="NCBI Taxonomy" id="198119"/>
    <lineage>
        <taxon>Bacteria</taxon>
        <taxon>Bacillati</taxon>
        <taxon>Bacillota</taxon>
        <taxon>Bacilli</taxon>
        <taxon>Bacillales</taxon>
        <taxon>Paenibacillaceae</taxon>
        <taxon>Paenibacillus</taxon>
    </lineage>
</organism>
<dbReference type="CDD" id="cd06225">
    <property type="entry name" value="HAMP"/>
    <property type="match status" value="1"/>
</dbReference>
<evidence type="ECO:0000256" key="8">
    <source>
        <dbReference type="ARBA" id="ARBA00022741"/>
    </source>
</evidence>
<evidence type="ECO:0000256" key="1">
    <source>
        <dbReference type="ARBA" id="ARBA00000085"/>
    </source>
</evidence>
<dbReference type="GO" id="GO:0016301">
    <property type="term" value="F:kinase activity"/>
    <property type="evidence" value="ECO:0007669"/>
    <property type="project" value="UniProtKB-KW"/>
</dbReference>
<dbReference type="PANTHER" id="PTHR45436:SF5">
    <property type="entry name" value="SENSOR HISTIDINE KINASE TRCS"/>
    <property type="match status" value="1"/>
</dbReference>
<keyword evidence="4" id="KW-1003">Cell membrane</keyword>
<dbReference type="SUPFAM" id="SSF158472">
    <property type="entry name" value="HAMP domain-like"/>
    <property type="match status" value="1"/>
</dbReference>
<dbReference type="CDD" id="cd00075">
    <property type="entry name" value="HATPase"/>
    <property type="match status" value="1"/>
</dbReference>
<dbReference type="Gene3D" id="1.10.287.130">
    <property type="match status" value="1"/>
</dbReference>